<feature type="region of interest" description="Disordered" evidence="2">
    <location>
        <begin position="633"/>
        <end position="655"/>
    </location>
</feature>
<dbReference type="PANTHER" id="PTHR33375:SF7">
    <property type="entry name" value="CHROMOSOME 2-PARTITIONING PROTEIN PARB-RELATED"/>
    <property type="match status" value="1"/>
</dbReference>
<dbReference type="Pfam" id="PF02195">
    <property type="entry name" value="ParB_N"/>
    <property type="match status" value="1"/>
</dbReference>
<name>A0ABQ6PB22_9SPHN</name>
<feature type="domain" description="ParB-like N-terminal" evidence="3">
    <location>
        <begin position="61"/>
        <end position="154"/>
    </location>
</feature>
<dbReference type="InterPro" id="IPR004437">
    <property type="entry name" value="ParB/RepB/Spo0J"/>
</dbReference>
<accession>A0ABQ6PB22</accession>
<dbReference type="PANTHER" id="PTHR33375">
    <property type="entry name" value="CHROMOSOME-PARTITIONING PROTEIN PARB-RELATED"/>
    <property type="match status" value="1"/>
</dbReference>
<keyword evidence="5" id="KW-1185">Reference proteome</keyword>
<dbReference type="NCBIfam" id="TIGR00180">
    <property type="entry name" value="parB_part"/>
    <property type="match status" value="1"/>
</dbReference>
<evidence type="ECO:0000256" key="2">
    <source>
        <dbReference type="SAM" id="MobiDB-lite"/>
    </source>
</evidence>
<organism evidence="4 5">
    <name type="scientific">Novosphingobium pituita</name>
    <dbReference type="NCBI Taxonomy" id="3056842"/>
    <lineage>
        <taxon>Bacteria</taxon>
        <taxon>Pseudomonadati</taxon>
        <taxon>Pseudomonadota</taxon>
        <taxon>Alphaproteobacteria</taxon>
        <taxon>Sphingomonadales</taxon>
        <taxon>Sphingomonadaceae</taxon>
        <taxon>Novosphingobium</taxon>
    </lineage>
</organism>
<dbReference type="Proteomes" id="UP001187221">
    <property type="component" value="Unassembled WGS sequence"/>
</dbReference>
<dbReference type="InterPro" id="IPR036086">
    <property type="entry name" value="ParB/Sulfiredoxin_sf"/>
</dbReference>
<proteinExistence type="inferred from homology"/>
<sequence length="655" mass="70992">MVAGVSPTFPALRSGAGRVIPLPRDQSPHIHPCSRRGPEVDGEPIAFGSIQNKGNRNMTIQTVKFSQLRLSPLNVRRVKPSAIESMADDIAAHGLIQNLATYEEDGAYHVFAGGRRFRALELLKKRKAITGTYPVAVVVRSKEEAVELSLAENAQREEMHPADAVRAYAALRDQGGLSAADIAVRFGYSEAHVKKLLSLGSLASVLLDEMGEDRLSIETARALTITSDPAQQVELFNRHGDNAHRIRQALTSEKVATDCGTFIFVGREAYEAAGGTITADLFGKDGSGYADDPELLEQLAEAKMAQIGAELRDMGWKTVEASTTRPDDIYCRPMLHPVKREASEAEAAEIEQLSARIDEITESDPESEELADLHDRLDALETALQSYPPELRAQHGVVAYIDYRGALDVRYIRLRSDDDSDRGDRPKAAEGPYSKALIEQLSGIRTLALQQAVAFDPALALDILLDTMAAQLLHGTYSYRLAASVSPIRHAPEVDDELMGGSSIVRVETAMAQRFAAVPEEGRFTAIRNMAPAEKMELLAGLVAITIDATQHNGDADETRLRTADLYAEAAGLNMADVWAPGCEVFTRMKKGALLAILTEACGPNAAENCAKMKRNDLAVAVAERLPAGWMPAPVNPLPSVPEQPDDEGEMSKAA</sequence>
<dbReference type="Gene3D" id="3.90.1530.30">
    <property type="match status" value="1"/>
</dbReference>
<comment type="caution">
    <text evidence="4">The sequence shown here is derived from an EMBL/GenBank/DDBJ whole genome shotgun (WGS) entry which is preliminary data.</text>
</comment>
<evidence type="ECO:0000313" key="5">
    <source>
        <dbReference type="Proteomes" id="UP001187221"/>
    </source>
</evidence>
<evidence type="ECO:0000256" key="1">
    <source>
        <dbReference type="ARBA" id="ARBA00006295"/>
    </source>
</evidence>
<dbReference type="CDD" id="cd16406">
    <property type="entry name" value="ParB_N_like"/>
    <property type="match status" value="1"/>
</dbReference>
<dbReference type="EMBL" id="BTFW01000002">
    <property type="protein sequence ID" value="GMM62451.1"/>
    <property type="molecule type" value="Genomic_DNA"/>
</dbReference>
<dbReference type="Gene3D" id="1.10.10.2830">
    <property type="match status" value="1"/>
</dbReference>
<dbReference type="SUPFAM" id="SSF110849">
    <property type="entry name" value="ParB/Sulfiredoxin"/>
    <property type="match status" value="1"/>
</dbReference>
<gene>
    <name evidence="4" type="ORF">NUTIK01_32280</name>
</gene>
<dbReference type="InterPro" id="IPR003115">
    <property type="entry name" value="ParB_N"/>
</dbReference>
<protein>
    <submittedName>
        <fullName evidence="4">ParB/RepB/Spo0J family partition protein</fullName>
    </submittedName>
</protein>
<comment type="similarity">
    <text evidence="1">Belongs to the ParB family.</text>
</comment>
<evidence type="ECO:0000259" key="3">
    <source>
        <dbReference type="SMART" id="SM00470"/>
    </source>
</evidence>
<evidence type="ECO:0000313" key="4">
    <source>
        <dbReference type="EMBL" id="GMM62451.1"/>
    </source>
</evidence>
<dbReference type="InterPro" id="IPR050336">
    <property type="entry name" value="Chromosome_partition/occlusion"/>
</dbReference>
<dbReference type="SUPFAM" id="SSF109709">
    <property type="entry name" value="KorB DNA-binding domain-like"/>
    <property type="match status" value="1"/>
</dbReference>
<dbReference type="Pfam" id="PF17762">
    <property type="entry name" value="HTH_ParB"/>
    <property type="match status" value="1"/>
</dbReference>
<dbReference type="InterPro" id="IPR041468">
    <property type="entry name" value="HTH_ParB/Spo0J"/>
</dbReference>
<reference evidence="4 5" key="1">
    <citation type="submission" date="2023-06" db="EMBL/GenBank/DDBJ databases">
        <title>Draft genome sequence of Novosphingobium sp. strain IK01.</title>
        <authorList>
            <person name="Hatamoto M."/>
            <person name="Ikarashi T."/>
            <person name="Yamaguchi T."/>
        </authorList>
    </citation>
    <scope>NUCLEOTIDE SEQUENCE [LARGE SCALE GENOMIC DNA]</scope>
    <source>
        <strain evidence="4 5">IK01</strain>
    </source>
</reference>
<dbReference type="SMART" id="SM00470">
    <property type="entry name" value="ParB"/>
    <property type="match status" value="1"/>
</dbReference>